<dbReference type="OrthoDB" id="6509908at2759"/>
<feature type="transmembrane region" description="Helical" evidence="4">
    <location>
        <begin position="476"/>
        <end position="496"/>
    </location>
</feature>
<feature type="coiled-coil region" evidence="2">
    <location>
        <begin position="377"/>
        <end position="404"/>
    </location>
</feature>
<dbReference type="Pfam" id="PF07690">
    <property type="entry name" value="MFS_1"/>
    <property type="match status" value="1"/>
</dbReference>
<reference evidence="6 7" key="1">
    <citation type="submission" date="2017-06" db="EMBL/GenBank/DDBJ databases">
        <title>A platform for efficient transgenesis in Macrostomum lignano, a flatworm model organism for stem cell research.</title>
        <authorList>
            <person name="Berezikov E."/>
        </authorList>
    </citation>
    <scope>NUCLEOTIDE SEQUENCE [LARGE SCALE GENOMIC DNA]</scope>
    <source>
        <strain evidence="6">DV1</strain>
        <tissue evidence="6">Whole organism</tissue>
    </source>
</reference>
<evidence type="ECO:0000256" key="3">
    <source>
        <dbReference type="SAM" id="MobiDB-lite"/>
    </source>
</evidence>
<evidence type="ECO:0000256" key="2">
    <source>
        <dbReference type="SAM" id="Coils"/>
    </source>
</evidence>
<dbReference type="GO" id="GO:0016020">
    <property type="term" value="C:membrane"/>
    <property type="evidence" value="ECO:0007669"/>
    <property type="project" value="UniProtKB-SubCell"/>
</dbReference>
<name>A0A267EU91_9PLAT</name>
<accession>A0A267EU91</accession>
<dbReference type="InterPro" id="IPR011701">
    <property type="entry name" value="MFS"/>
</dbReference>
<dbReference type="PROSITE" id="PS50850">
    <property type="entry name" value="MFS"/>
    <property type="match status" value="1"/>
</dbReference>
<dbReference type="PANTHER" id="PTHR11360">
    <property type="entry name" value="MONOCARBOXYLATE TRANSPORTER"/>
    <property type="match status" value="1"/>
</dbReference>
<comment type="subcellular location">
    <subcellularLocation>
        <location evidence="1">Membrane</location>
        <topology evidence="1">Multi-pass membrane protein</topology>
    </subcellularLocation>
</comment>
<keyword evidence="7" id="KW-1185">Reference proteome</keyword>
<proteinExistence type="predicted"/>
<evidence type="ECO:0000256" key="1">
    <source>
        <dbReference type="ARBA" id="ARBA00004141"/>
    </source>
</evidence>
<dbReference type="Gene3D" id="1.20.1250.20">
    <property type="entry name" value="MFS general substrate transporter like domains"/>
    <property type="match status" value="2"/>
</dbReference>
<keyword evidence="4" id="KW-1133">Transmembrane helix</keyword>
<feature type="transmembrane region" description="Helical" evidence="4">
    <location>
        <begin position="87"/>
        <end position="105"/>
    </location>
</feature>
<dbReference type="EMBL" id="NIVC01001686">
    <property type="protein sequence ID" value="PAA65071.1"/>
    <property type="molecule type" value="Genomic_DNA"/>
</dbReference>
<evidence type="ECO:0000313" key="7">
    <source>
        <dbReference type="Proteomes" id="UP000215902"/>
    </source>
</evidence>
<gene>
    <name evidence="6" type="ORF">BOX15_Mlig013653g2</name>
</gene>
<evidence type="ECO:0000259" key="5">
    <source>
        <dbReference type="PROSITE" id="PS50850"/>
    </source>
</evidence>
<feature type="transmembrane region" description="Helical" evidence="4">
    <location>
        <begin position="144"/>
        <end position="164"/>
    </location>
</feature>
<feature type="domain" description="Major facilitator superfamily (MFS) profile" evidence="5">
    <location>
        <begin position="17"/>
        <end position="591"/>
    </location>
</feature>
<keyword evidence="4" id="KW-0472">Membrane</keyword>
<dbReference type="Proteomes" id="UP000215902">
    <property type="component" value="Unassembled WGS sequence"/>
</dbReference>
<evidence type="ECO:0000313" key="6">
    <source>
        <dbReference type="EMBL" id="PAA65071.1"/>
    </source>
</evidence>
<feature type="transmembrane region" description="Helical" evidence="4">
    <location>
        <begin position="176"/>
        <end position="194"/>
    </location>
</feature>
<feature type="compositionally biased region" description="Low complexity" evidence="3">
    <location>
        <begin position="285"/>
        <end position="306"/>
    </location>
</feature>
<feature type="transmembrane region" description="Helical" evidence="4">
    <location>
        <begin position="20"/>
        <end position="43"/>
    </location>
</feature>
<feature type="transmembrane region" description="Helical" evidence="4">
    <location>
        <begin position="410"/>
        <end position="429"/>
    </location>
</feature>
<sequence>MQSTGEAVVRIPLDGGYGWVVTFSAFMVGVILDGISFSFGLFYNEFLEYFQESKAKTAWIGSVYNGMYMFIGPFVSFLCDRFGCRKVSMFGGLLACGACVCAVVANSVSLLILTYGFLGGFGFGMMYLPALVMVGQYFDKRRALATGIAVCGSGVGAFVFAYLAEFLIDTFTWRGATLIVAGIALNGVVFGALLRPLEATIIVNPDPDDTADTADLVELQPTADAEANTRSNSDAFYLSLPDWRISSTSTSAKHQHRFRLPTVHGAGGGDTTGSQPMLLLNLHTQPQKQPPATKNQQQKQQQADAASSLTGLAQSSASNVQQHRQRRLHRIDISRPKYRSVGGSDWQLAAAAASTTNLDVLRDEILRLEASQEMPQASTADDENDSLKARLRRLSREALKLLRLLRGNPALAIYGAACFLCMAGFYIPFTYIPVYAKSLSLRDSAPQDLISVTGWVNLVSRLLVGWVADRPWADSLLINSFSLTIGGIATGFFVLYRSFALLVMACVVFGSCIAIFVALRSIIGIELVGIDNLSEAFGFIILCQGLSAFIGTPLAGFLADITGSVVSTFYFAGAVILLAGLLCLPLRKMVTLKKKSNKAKADENDCSD</sequence>
<keyword evidence="4" id="KW-0812">Transmembrane</keyword>
<dbReference type="InterPro" id="IPR050327">
    <property type="entry name" value="Proton-linked_MCT"/>
</dbReference>
<organism evidence="6 7">
    <name type="scientific">Macrostomum lignano</name>
    <dbReference type="NCBI Taxonomy" id="282301"/>
    <lineage>
        <taxon>Eukaryota</taxon>
        <taxon>Metazoa</taxon>
        <taxon>Spiralia</taxon>
        <taxon>Lophotrochozoa</taxon>
        <taxon>Platyhelminthes</taxon>
        <taxon>Rhabditophora</taxon>
        <taxon>Macrostomorpha</taxon>
        <taxon>Macrostomida</taxon>
        <taxon>Macrostomidae</taxon>
        <taxon>Macrostomum</taxon>
    </lineage>
</organism>
<dbReference type="InterPro" id="IPR020846">
    <property type="entry name" value="MFS_dom"/>
</dbReference>
<dbReference type="GO" id="GO:0008028">
    <property type="term" value="F:monocarboxylic acid transmembrane transporter activity"/>
    <property type="evidence" value="ECO:0007669"/>
    <property type="project" value="TreeGrafter"/>
</dbReference>
<keyword evidence="2" id="KW-0175">Coiled coil</keyword>
<dbReference type="STRING" id="282301.A0A267EU91"/>
<feature type="transmembrane region" description="Helical" evidence="4">
    <location>
        <begin position="111"/>
        <end position="132"/>
    </location>
</feature>
<dbReference type="InterPro" id="IPR036259">
    <property type="entry name" value="MFS_trans_sf"/>
</dbReference>
<dbReference type="CDD" id="cd17352">
    <property type="entry name" value="MFS_MCT_SLC16"/>
    <property type="match status" value="1"/>
</dbReference>
<dbReference type="AlphaFoldDB" id="A0A267EU91"/>
<feature type="transmembrane region" description="Helical" evidence="4">
    <location>
        <begin position="449"/>
        <end position="469"/>
    </location>
</feature>
<feature type="compositionally biased region" description="Polar residues" evidence="3">
    <location>
        <begin position="307"/>
        <end position="322"/>
    </location>
</feature>
<feature type="transmembrane region" description="Helical" evidence="4">
    <location>
        <begin position="537"/>
        <end position="559"/>
    </location>
</feature>
<feature type="region of interest" description="Disordered" evidence="3">
    <location>
        <begin position="254"/>
        <end position="334"/>
    </location>
</feature>
<feature type="transmembrane region" description="Helical" evidence="4">
    <location>
        <begin position="565"/>
        <end position="586"/>
    </location>
</feature>
<dbReference type="PANTHER" id="PTHR11360:SF238">
    <property type="entry name" value="SD10469P"/>
    <property type="match status" value="1"/>
</dbReference>
<evidence type="ECO:0000256" key="4">
    <source>
        <dbReference type="SAM" id="Phobius"/>
    </source>
</evidence>
<feature type="transmembrane region" description="Helical" evidence="4">
    <location>
        <begin position="63"/>
        <end position="80"/>
    </location>
</feature>
<dbReference type="SUPFAM" id="SSF103473">
    <property type="entry name" value="MFS general substrate transporter"/>
    <property type="match status" value="1"/>
</dbReference>
<comment type="caution">
    <text evidence="6">The sequence shown here is derived from an EMBL/GenBank/DDBJ whole genome shotgun (WGS) entry which is preliminary data.</text>
</comment>
<protein>
    <recommendedName>
        <fullName evidence="5">Major facilitator superfamily (MFS) profile domain-containing protein</fullName>
    </recommendedName>
</protein>
<feature type="transmembrane region" description="Helical" evidence="4">
    <location>
        <begin position="502"/>
        <end position="525"/>
    </location>
</feature>